<organism evidence="1 2">
    <name type="scientific">Cronartium quercuum f. sp. fusiforme G11</name>
    <dbReference type="NCBI Taxonomy" id="708437"/>
    <lineage>
        <taxon>Eukaryota</taxon>
        <taxon>Fungi</taxon>
        <taxon>Dikarya</taxon>
        <taxon>Basidiomycota</taxon>
        <taxon>Pucciniomycotina</taxon>
        <taxon>Pucciniomycetes</taxon>
        <taxon>Pucciniales</taxon>
        <taxon>Coleosporiaceae</taxon>
        <taxon>Cronartium</taxon>
    </lineage>
</organism>
<reference evidence="1" key="1">
    <citation type="submission" date="2013-11" db="EMBL/GenBank/DDBJ databases">
        <title>Genome sequence of the fusiform rust pathogen reveals effectors for host alternation and coevolution with pine.</title>
        <authorList>
            <consortium name="DOE Joint Genome Institute"/>
            <person name="Smith K."/>
            <person name="Pendleton A."/>
            <person name="Kubisiak T."/>
            <person name="Anderson C."/>
            <person name="Salamov A."/>
            <person name="Aerts A."/>
            <person name="Riley R."/>
            <person name="Clum A."/>
            <person name="Lindquist E."/>
            <person name="Ence D."/>
            <person name="Campbell M."/>
            <person name="Kronenberg Z."/>
            <person name="Feau N."/>
            <person name="Dhillon B."/>
            <person name="Hamelin R."/>
            <person name="Burleigh J."/>
            <person name="Smith J."/>
            <person name="Yandell M."/>
            <person name="Nelson C."/>
            <person name="Grigoriev I."/>
            <person name="Davis J."/>
        </authorList>
    </citation>
    <scope>NUCLEOTIDE SEQUENCE</scope>
    <source>
        <strain evidence="1">G11</strain>
    </source>
</reference>
<dbReference type="AlphaFoldDB" id="A0A9P6TCH5"/>
<evidence type="ECO:0000313" key="2">
    <source>
        <dbReference type="Proteomes" id="UP000886653"/>
    </source>
</evidence>
<protein>
    <submittedName>
        <fullName evidence="1">Uncharacterized protein</fullName>
    </submittedName>
</protein>
<proteinExistence type="predicted"/>
<keyword evidence="2" id="KW-1185">Reference proteome</keyword>
<dbReference type="EMBL" id="MU167249">
    <property type="protein sequence ID" value="KAG0147322.1"/>
    <property type="molecule type" value="Genomic_DNA"/>
</dbReference>
<comment type="caution">
    <text evidence="1">The sequence shown here is derived from an EMBL/GenBank/DDBJ whole genome shotgun (WGS) entry which is preliminary data.</text>
</comment>
<evidence type="ECO:0000313" key="1">
    <source>
        <dbReference type="EMBL" id="KAG0147322.1"/>
    </source>
</evidence>
<gene>
    <name evidence="1" type="ORF">CROQUDRAFT_76726</name>
</gene>
<name>A0A9P6TCH5_9BASI</name>
<dbReference type="Proteomes" id="UP000886653">
    <property type="component" value="Unassembled WGS sequence"/>
</dbReference>
<accession>A0A9P6TCH5</accession>
<sequence>MGRRRCSAPSSLILVPPTMPLIRGAPKFTIPSPPSNKVIHLAEQHRLKRFETNRTLSPLKDLPRLEFPVGVYGFSTTGHSPTSHFIRTEIDSATSDSYFQLQARYP</sequence>
<dbReference type="OrthoDB" id="2495758at2759"/>